<dbReference type="STRING" id="886293.Sinac_3759"/>
<dbReference type="Pfam" id="PF08240">
    <property type="entry name" value="ADH_N"/>
    <property type="match status" value="1"/>
</dbReference>
<organism evidence="3 4">
    <name type="scientific">Singulisphaera acidiphila (strain ATCC BAA-1392 / DSM 18658 / VKM B-2454 / MOB10)</name>
    <dbReference type="NCBI Taxonomy" id="886293"/>
    <lineage>
        <taxon>Bacteria</taxon>
        <taxon>Pseudomonadati</taxon>
        <taxon>Planctomycetota</taxon>
        <taxon>Planctomycetia</taxon>
        <taxon>Isosphaerales</taxon>
        <taxon>Isosphaeraceae</taxon>
        <taxon>Singulisphaera</taxon>
    </lineage>
</organism>
<name>L0DH54_SINAD</name>
<evidence type="ECO:0000313" key="4">
    <source>
        <dbReference type="Proteomes" id="UP000010798"/>
    </source>
</evidence>
<dbReference type="InterPro" id="IPR013149">
    <property type="entry name" value="ADH-like_C"/>
</dbReference>
<protein>
    <submittedName>
        <fullName evidence="3">Zn-dependent oxidoreductase, NADPH:quinone reductase</fullName>
    </submittedName>
</protein>
<dbReference type="Pfam" id="PF00107">
    <property type="entry name" value="ADH_zinc_N"/>
    <property type="match status" value="1"/>
</dbReference>
<dbReference type="PANTHER" id="PTHR44154">
    <property type="entry name" value="QUINONE OXIDOREDUCTASE"/>
    <property type="match status" value="1"/>
</dbReference>
<dbReference type="RefSeq" id="WP_015247135.1">
    <property type="nucleotide sequence ID" value="NC_019892.1"/>
</dbReference>
<dbReference type="Proteomes" id="UP000010798">
    <property type="component" value="Chromosome"/>
</dbReference>
<dbReference type="GO" id="GO:0016491">
    <property type="term" value="F:oxidoreductase activity"/>
    <property type="evidence" value="ECO:0007669"/>
    <property type="project" value="InterPro"/>
</dbReference>
<evidence type="ECO:0000256" key="1">
    <source>
        <dbReference type="ARBA" id="ARBA00022857"/>
    </source>
</evidence>
<dbReference type="SUPFAM" id="SSF50129">
    <property type="entry name" value="GroES-like"/>
    <property type="match status" value="1"/>
</dbReference>
<dbReference type="InterPro" id="IPR011032">
    <property type="entry name" value="GroES-like_sf"/>
</dbReference>
<dbReference type="InterPro" id="IPR051603">
    <property type="entry name" value="Zinc-ADH_QOR/CCCR"/>
</dbReference>
<gene>
    <name evidence="3" type="ordered locus">Sinac_3759</name>
</gene>
<proteinExistence type="predicted"/>
<keyword evidence="4" id="KW-1185">Reference proteome</keyword>
<dbReference type="PANTHER" id="PTHR44154:SF1">
    <property type="entry name" value="QUINONE OXIDOREDUCTASE"/>
    <property type="match status" value="1"/>
</dbReference>
<dbReference type="Gene3D" id="3.90.180.10">
    <property type="entry name" value="Medium-chain alcohol dehydrogenases, catalytic domain"/>
    <property type="match status" value="1"/>
</dbReference>
<dbReference type="eggNOG" id="COG0604">
    <property type="taxonomic scope" value="Bacteria"/>
</dbReference>
<accession>L0DH54</accession>
<dbReference type="SUPFAM" id="SSF51735">
    <property type="entry name" value="NAD(P)-binding Rossmann-fold domains"/>
    <property type="match status" value="1"/>
</dbReference>
<dbReference type="KEGG" id="saci:Sinac_3759"/>
<dbReference type="InterPro" id="IPR036291">
    <property type="entry name" value="NAD(P)-bd_dom_sf"/>
</dbReference>
<evidence type="ECO:0000259" key="2">
    <source>
        <dbReference type="SMART" id="SM00829"/>
    </source>
</evidence>
<dbReference type="HOGENOM" id="CLU_026673_3_1_0"/>
<evidence type="ECO:0000313" key="3">
    <source>
        <dbReference type="EMBL" id="AGA27996.1"/>
    </source>
</evidence>
<sequence>MRALCFDNTGSLDCLTFAEVERPKPQPGEVLVRVRAAAINPSDVKNVLGKMAMTTVPRTPGRDFAGMVEDGPPEWVGREVFGTGGDLGFRRDGSHAEYLVVPAEAVLVRPDGLAPEAAAALGLAYMTAWAAVIDAAGLREGETVLITGVTGAVGGAAARIAHWKGARVLGTVRKPADRGAALGLPVDQYINLGDGSLPESVRSETAGRGVDVVLDVVGGSLFEPCLRCLTHRGRHVAVASTGDGRVGFDLVDFYRREGRIYGVDTLKLGFAESAAVLRGLMPGIEQGSFPPPDFEVVTLEQAVGAYGRINDGTVRKKPVITFPA</sequence>
<feature type="domain" description="Enoyl reductase (ER)" evidence="2">
    <location>
        <begin position="10"/>
        <end position="320"/>
    </location>
</feature>
<dbReference type="Gene3D" id="3.40.50.720">
    <property type="entry name" value="NAD(P)-binding Rossmann-like Domain"/>
    <property type="match status" value="1"/>
</dbReference>
<keyword evidence="1" id="KW-0521">NADP</keyword>
<dbReference type="EMBL" id="CP003364">
    <property type="protein sequence ID" value="AGA27996.1"/>
    <property type="molecule type" value="Genomic_DNA"/>
</dbReference>
<dbReference type="SMART" id="SM00829">
    <property type="entry name" value="PKS_ER"/>
    <property type="match status" value="1"/>
</dbReference>
<dbReference type="InterPro" id="IPR020843">
    <property type="entry name" value="ER"/>
</dbReference>
<dbReference type="AlphaFoldDB" id="L0DH54"/>
<reference evidence="3 4" key="1">
    <citation type="submission" date="2012-02" db="EMBL/GenBank/DDBJ databases">
        <title>Complete sequence of chromosome of Singulisphaera acidiphila DSM 18658.</title>
        <authorList>
            <consortium name="US DOE Joint Genome Institute (JGI-PGF)"/>
            <person name="Lucas S."/>
            <person name="Copeland A."/>
            <person name="Lapidus A."/>
            <person name="Glavina del Rio T."/>
            <person name="Dalin E."/>
            <person name="Tice H."/>
            <person name="Bruce D."/>
            <person name="Goodwin L."/>
            <person name="Pitluck S."/>
            <person name="Peters L."/>
            <person name="Ovchinnikova G."/>
            <person name="Chertkov O."/>
            <person name="Kyrpides N."/>
            <person name="Mavromatis K."/>
            <person name="Ivanova N."/>
            <person name="Brettin T."/>
            <person name="Detter J.C."/>
            <person name="Han C."/>
            <person name="Larimer F."/>
            <person name="Land M."/>
            <person name="Hauser L."/>
            <person name="Markowitz V."/>
            <person name="Cheng J.-F."/>
            <person name="Hugenholtz P."/>
            <person name="Woyke T."/>
            <person name="Wu D."/>
            <person name="Tindall B."/>
            <person name="Pomrenke H."/>
            <person name="Brambilla E."/>
            <person name="Klenk H.-P."/>
            <person name="Eisen J.A."/>
        </authorList>
    </citation>
    <scope>NUCLEOTIDE SEQUENCE [LARGE SCALE GENOMIC DNA]</scope>
    <source>
        <strain evidence="4">ATCC BAA-1392 / DSM 18658 / VKM B-2454 / MOB10</strain>
    </source>
</reference>
<dbReference type="InterPro" id="IPR013154">
    <property type="entry name" value="ADH-like_N"/>
</dbReference>